<dbReference type="GO" id="GO:0005509">
    <property type="term" value="F:calcium ion binding"/>
    <property type="evidence" value="ECO:0007669"/>
    <property type="project" value="InterPro"/>
</dbReference>
<keyword evidence="4" id="KW-1185">Reference proteome</keyword>
<dbReference type="Pfam" id="PF19116">
    <property type="entry name" value="DUF5801"/>
    <property type="match status" value="2"/>
</dbReference>
<dbReference type="InterPro" id="IPR001343">
    <property type="entry name" value="Hemolysn_Ca-bd"/>
</dbReference>
<dbReference type="STRING" id="754035.Mesau_05075"/>
<proteinExistence type="predicted"/>
<dbReference type="KEGG" id="mam:Mesau_05075"/>
<evidence type="ECO:0000259" key="2">
    <source>
        <dbReference type="Pfam" id="PF19116"/>
    </source>
</evidence>
<feature type="region of interest" description="Disordered" evidence="1">
    <location>
        <begin position="223"/>
        <end position="255"/>
    </location>
</feature>
<sequence>MANSIELDNLSNSWDEHSVSSDHHDLTAPTQVVAQAAPAEQAAAPVQTAPAAAEPVPVDVGGGAPAAAPPAANAPHEYVADASNVVKLPANVSIDNIKVDGHNLVLEQADGSVIVIKDGALHVPTFIIGDVEVPRVALIAALEASHVDVAFGADGSISAGGSTTSSAGGNFEQPAGGIGDGFGLSALLPPTALQFGQLERHELFPSLVDRGVSVVAMSLTNPDQAASETGLDGGAQQSPGSEAPTNSETSSVGTISIDAPDGIGSIVINGTTVTGVGQQISGQFGYITILSFDPGTGAIQYDYTVTQSVTHPVNTTGYDANDTVPDNFSITVTDVDGDTASTTFTVAIIDDVPTAVADTDSIAAGQFGPATGNVLAGGTDAGDANTTDGVADIQGADGATVVGVAKGTTNVALDNTTTLNSPIQGEYGKLTLHGDGSYTYVRDAGTPGGVNDVFTYTIKDGDGDTSHTTLTISIGNSTPVVANLTPEANGGDVIVNEAALNVGTPGGPGSDPASTAETGPGTFTISSPDGIHDLSIDGHAFITDGVFTASSFTTTLGNTLTVTAYNAGTGEVSYTYTLNDNETHTSVQGTNSLFENFTVTLTDQDLQSTNGTLTVNIVDDVPTAHDEASQAVVEGAPVVTGTLDFVAGADGATVTHVNGTLLTFDPGTGYSQSIDIGAGTIQVKADGAYSFTADASVDNSGGAVAVNATYTVTDGDHDTSTANIAFTITDGAGPTAGAPITLALDDQNLSDGSTPLGPDSASNSITFTPGSDAITSVVFGTDLGGLNTANLTWTRVSDTQVVGKDGAVTVVTLDLSVANNVATVTATLNDNYDAHPGINLDDLVDLGHVGVVATDTDGTQATGTVNVTVSDDVPTAHDEASQNVAEGATITGTLDFVAGADGATVTHIGSTVLVFGNDGYSQAIDIGDGSIKVMADGHYSFTADSSVLGTGAASATYTVTDGDGDTATAGITFAVTDANTPTSGTATAAVDDDGLAGGNPASTLGDIDANLGEVPFSASEKTYNGALGGSVGGDGAGANGFSFATLDGTNGTVGQENVTYSWDAGSDTLTATGPRGVLFTVHVTDPATGAYTVTLVDNVLQAQGPNDENNATVDLDYVITDADGSTAPGTLTITFNDDGPSVTVGTVADSALTLVTQDADTIGNNTDTASASFAAAFLGAVTPSYGADGAGSTVISGYTLSVTAPGENSGLTSQGEAITLSKVGNDIVGTTATHGDVFMISVNAAGTVTLTQYQQIDHLPESLDTTNNNAHIDLANGLVTLSATATVTDGDNDQATSTVSADLGGNLGFDDALPTLSVAAIGDAIKVVTQDADTIGNNTDTASASFAAAFLGAVTPSYGADGAGSTVISGYTLSVTAPGENSGLTSQGEAITLSKVGNDIVGTTATHGDVFMISVNAAGTVTLTQYQQIDHLPESLDTTNNNAHIDLANGLVTLSATATVTDGDNDQATSTVSADLGGNLGFDDALPTAISPASAVVANGAGAAVSFDLDIDGILTNNYGADGGTVIFPTSLEGTASGLTSNGVSIVYDVSADGHTLTGLAGATSVFVITLNPATASYSVEMNGTVDSITTVDFNGGGYDFVGGNGAWAGFNTAANDDSKDLLLTPIESGVSSGTLNTNANEGGVSGGNSVGSGEKMRLDFVVDLTGNPPNGSYSSPSTHLFEGHYTTNGASAKFTGISSQSAARFAAFDDPDGNVKVGDGVQDSVTAVALSYNGETKLVTFAEISTTTTNVTVGGHVFTVHFVDGAAPGTQYEAVVGSILQNTSIATYTANGYNSLEIGYESGDTFKLGDFGAAASTNSPVSFDLPVSVVDGDNDTAAGTIGITLSPTGQTIQNHSSDLAGDSHLYTSTLAAPHIIGSDFNDTLNGDSGNNVLYGGAGNDTINGNAGNDLLIGGAGQDTMTGGTGADTFKLDGLDIKDLIADYSGAQGDKIDLSSLFETGPGANIGDFVKYDSASHTLSVDANGTTGGANFVDVAVLQNAPVAGTISLIYDDTAHTQHTATI</sequence>
<protein>
    <submittedName>
        <fullName evidence="3">Type 1 secretion C-terminal target domain (VC_A0849 subclass)</fullName>
    </submittedName>
</protein>
<accession>L0KQK4</accession>
<dbReference type="eggNOG" id="COG2931">
    <property type="taxonomic scope" value="Bacteria"/>
</dbReference>
<name>L0KQK4_MESAW</name>
<dbReference type="InterPro" id="IPR019960">
    <property type="entry name" value="T1SS_VCA0849"/>
</dbReference>
<reference evidence="4" key="1">
    <citation type="submission" date="2012-02" db="EMBL/GenBank/DDBJ databases">
        <title>Complete sequence of Mesorhizobium australicum WSM2073.</title>
        <authorList>
            <person name="Lucas S."/>
            <person name="Han J."/>
            <person name="Lapidus A."/>
            <person name="Cheng J.-F."/>
            <person name="Goodwin L."/>
            <person name="Pitluck S."/>
            <person name="Peters L."/>
            <person name="Gu W."/>
            <person name="Detter J.C."/>
            <person name="Han C."/>
            <person name="Tapia R."/>
            <person name="Land M."/>
            <person name="Hauser L."/>
            <person name="Kyrpides N."/>
            <person name="Ivanova N."/>
            <person name="Pagani I."/>
            <person name="Reeve W.G."/>
            <person name="Howieson J.G."/>
            <person name="Tiwari R.P."/>
            <person name="O'Hara G.W."/>
            <person name="Atkins C.A."/>
            <person name="Ronson C.W."/>
            <person name="Nandasena K.G."/>
            <person name="Woyke T."/>
        </authorList>
    </citation>
    <scope>NUCLEOTIDE SEQUENCE [LARGE SCALE GENOMIC DNA]</scope>
    <source>
        <strain evidence="4">LMG 24608 / HAMBI 3006 / WSM2073</strain>
    </source>
</reference>
<dbReference type="PRINTS" id="PR00313">
    <property type="entry name" value="CABNDNGRPT"/>
</dbReference>
<dbReference type="eggNOG" id="COG2304">
    <property type="taxonomic scope" value="Bacteria"/>
</dbReference>
<feature type="domain" description="DUF5801" evidence="2">
    <location>
        <begin position="1339"/>
        <end position="1472"/>
    </location>
</feature>
<dbReference type="EMBL" id="CP003358">
    <property type="protein sequence ID" value="AGB47386.1"/>
    <property type="molecule type" value="Genomic_DNA"/>
</dbReference>
<feature type="compositionally biased region" description="Polar residues" evidence="1">
    <location>
        <begin position="235"/>
        <end position="254"/>
    </location>
</feature>
<feature type="region of interest" description="Disordered" evidence="1">
    <location>
        <begin position="1"/>
        <end position="24"/>
    </location>
</feature>
<evidence type="ECO:0000313" key="4">
    <source>
        <dbReference type="Proteomes" id="UP000010998"/>
    </source>
</evidence>
<dbReference type="PROSITE" id="PS00330">
    <property type="entry name" value="HEMOLYSIN_CALCIUM"/>
    <property type="match status" value="1"/>
</dbReference>
<dbReference type="GeneID" id="90993427"/>
<feature type="domain" description="DUF5801" evidence="2">
    <location>
        <begin position="1165"/>
        <end position="1299"/>
    </location>
</feature>
<dbReference type="InterPro" id="IPR043824">
    <property type="entry name" value="DUF5801"/>
</dbReference>
<dbReference type="InterPro" id="IPR011049">
    <property type="entry name" value="Serralysin-like_metalloprot_C"/>
</dbReference>
<dbReference type="NCBIfam" id="TIGR03661">
    <property type="entry name" value="T1SS_VCA0849"/>
    <property type="match status" value="1"/>
</dbReference>
<dbReference type="HOGENOM" id="CLU_233539_0_0_5"/>
<dbReference type="Pfam" id="PF00353">
    <property type="entry name" value="HemolysinCabind"/>
    <property type="match status" value="1"/>
</dbReference>
<gene>
    <name evidence="3" type="ordered locus">Mesau_05075</name>
</gene>
<organism evidence="3 4">
    <name type="scientific">Mesorhizobium australicum (strain HAMBI 3006 / LMG 24608 / WSM2073)</name>
    <dbReference type="NCBI Taxonomy" id="754035"/>
    <lineage>
        <taxon>Bacteria</taxon>
        <taxon>Pseudomonadati</taxon>
        <taxon>Pseudomonadota</taxon>
        <taxon>Alphaproteobacteria</taxon>
        <taxon>Hyphomicrobiales</taxon>
        <taxon>Phyllobacteriaceae</taxon>
        <taxon>Mesorhizobium</taxon>
    </lineage>
</organism>
<evidence type="ECO:0000313" key="3">
    <source>
        <dbReference type="EMBL" id="AGB47386.1"/>
    </source>
</evidence>
<dbReference type="Proteomes" id="UP000010998">
    <property type="component" value="Chromosome"/>
</dbReference>
<dbReference type="RefSeq" id="WP_015318760.1">
    <property type="nucleotide sequence ID" value="NC_019973.1"/>
</dbReference>
<evidence type="ECO:0000256" key="1">
    <source>
        <dbReference type="SAM" id="MobiDB-lite"/>
    </source>
</evidence>
<feature type="compositionally biased region" description="Basic and acidic residues" evidence="1">
    <location>
        <begin position="14"/>
        <end position="24"/>
    </location>
</feature>
<dbReference type="InterPro" id="IPR018511">
    <property type="entry name" value="Hemolysin-typ_Ca-bd_CS"/>
</dbReference>
<dbReference type="Pfam" id="PF17963">
    <property type="entry name" value="Big_9"/>
    <property type="match status" value="1"/>
</dbReference>
<dbReference type="SUPFAM" id="SSF51120">
    <property type="entry name" value="beta-Roll"/>
    <property type="match status" value="1"/>
</dbReference>